<sequence length="874" mass="100592">MCVIEIAYFTDVVSIRADIKHNFVKSCLIPTCKWNTQSIKHANMADIHKVETCKRFMCLTSKLVAHKSDRSKDRKKDARGQFHRLLIKMGNTDKQIGTPETPETDQLSQEQEFWQSEFKDLIWLELQAWYADRTLTQQDKFLCDARQGVKATLYEFMNFRFNPPPGFHHKQGIFSEEFQDIDHPPHQDDLDIISSCEKCLYIFCGKCIELQNLALKEVAQLFEKMDMAESLYPSSKAFAAHYPLYASEPFVARLKTLNLWFNTSKQVRCRLLIIARTFEEEEKDLNKQDRRDRPVGAPSSPAMEEDEGHYDMYENLTSSSNQGNGINFIKKNLKKRGLVQSLTFLEKLHRWLVRQQKTFQLPEENSNAESTEFLQDDLDLARHGYWSKDFRKLNLPSSRGVFLFLARIPLDIMHSYFRLRLETNPEKPSPMSLLQLMTELKKGIRLAVLNKQRYLRHVSVALRAEEDSVKETFNRPIHSFDESMQRVLELYLKYLQEWVNIVQQEVIKKYILEEEWVFVKSISPHIPGGRALCGASFCQMASSMLRGLCNRFKLYKDRCSTEHLDRANFDEKVSPGQGRFGKVYTAVNNETGELVAMKEIQLHKQNDARFVKDMLVELRILEGINQKNLVKYYGVEIHREEMVLFMELCTEGTLESLVQSTEDGLPEVLVRRYTKQLVDAISALHENTIVHRDIKSANIFLTAEGNSLKLGDFGSAVKISAHTTVPGELNGFVGTQAYMAPEVFMDTNKVGHGRAVDIWSLGCVLVEMSSGKRPWAEYDSNYQIMFKVGMGETPTIPESLSDEGQAFAELCLRHDPAQRATIFELLQHPFLIVSCEEDVCNPRSVPASVLQDYLKLGIVLPPMSEDSVKVYARR</sequence>
<evidence type="ECO:0000256" key="3">
    <source>
        <dbReference type="ARBA" id="ARBA00022679"/>
    </source>
</evidence>
<evidence type="ECO:0000256" key="6">
    <source>
        <dbReference type="ARBA" id="ARBA00022840"/>
    </source>
</evidence>
<evidence type="ECO:0000256" key="7">
    <source>
        <dbReference type="SAM" id="MobiDB-lite"/>
    </source>
</evidence>
<accession>A0A3Q0J2Z4</accession>
<dbReference type="SMART" id="SM00220">
    <property type="entry name" value="S_TKc"/>
    <property type="match status" value="1"/>
</dbReference>
<dbReference type="InterPro" id="IPR000719">
    <property type="entry name" value="Prot_kinase_dom"/>
</dbReference>
<feature type="compositionally biased region" description="Basic and acidic residues" evidence="7">
    <location>
        <begin position="284"/>
        <end position="294"/>
    </location>
</feature>
<dbReference type="Pfam" id="PF00069">
    <property type="entry name" value="Pkinase"/>
    <property type="match status" value="1"/>
</dbReference>
<dbReference type="STRING" id="121845.A0A3Q0J2Z4"/>
<organism evidence="9 10">
    <name type="scientific">Diaphorina citri</name>
    <name type="common">Asian citrus psyllid</name>
    <dbReference type="NCBI Taxonomy" id="121845"/>
    <lineage>
        <taxon>Eukaryota</taxon>
        <taxon>Metazoa</taxon>
        <taxon>Ecdysozoa</taxon>
        <taxon>Arthropoda</taxon>
        <taxon>Hexapoda</taxon>
        <taxon>Insecta</taxon>
        <taxon>Pterygota</taxon>
        <taxon>Neoptera</taxon>
        <taxon>Paraneoptera</taxon>
        <taxon>Hemiptera</taxon>
        <taxon>Sternorrhyncha</taxon>
        <taxon>Psylloidea</taxon>
        <taxon>Psyllidae</taxon>
        <taxon>Diaphorininae</taxon>
        <taxon>Diaphorina</taxon>
    </lineage>
</organism>
<dbReference type="InterPro" id="IPR050538">
    <property type="entry name" value="MAP_kinase_kinase_kinase"/>
</dbReference>
<feature type="region of interest" description="Disordered" evidence="7">
    <location>
        <begin position="283"/>
        <end position="305"/>
    </location>
</feature>
<evidence type="ECO:0000313" key="9">
    <source>
        <dbReference type="Proteomes" id="UP000079169"/>
    </source>
</evidence>
<comment type="similarity">
    <text evidence="1">Belongs to the protein kinase superfamily. STE Ser/Thr protein kinase family. MAP kinase kinase kinase subfamily.</text>
</comment>
<dbReference type="GeneID" id="103513973"/>
<dbReference type="PROSITE" id="PS50011">
    <property type="entry name" value="PROTEIN_KINASE_DOM"/>
    <property type="match status" value="1"/>
</dbReference>
<dbReference type="PROSITE" id="PS00108">
    <property type="entry name" value="PROTEIN_KINASE_ST"/>
    <property type="match status" value="1"/>
</dbReference>
<dbReference type="PANTHER" id="PTHR48016:SF32">
    <property type="entry name" value="MITOGEN-ACTIVATED PROTEIN KINASE KINASE KINASE 4"/>
    <property type="match status" value="1"/>
</dbReference>
<name>A0A3Q0J2Z4_DIACI</name>
<dbReference type="PANTHER" id="PTHR48016">
    <property type="entry name" value="MAP KINASE KINASE KINASE SSK2-RELATED-RELATED"/>
    <property type="match status" value="1"/>
</dbReference>
<evidence type="ECO:0000256" key="4">
    <source>
        <dbReference type="ARBA" id="ARBA00022741"/>
    </source>
</evidence>
<evidence type="ECO:0000256" key="1">
    <source>
        <dbReference type="ARBA" id="ARBA00006529"/>
    </source>
</evidence>
<protein>
    <submittedName>
        <fullName evidence="10">Mitogen-activated protein kinase kinase kinase 4</fullName>
    </submittedName>
</protein>
<evidence type="ECO:0000259" key="8">
    <source>
        <dbReference type="PROSITE" id="PS50011"/>
    </source>
</evidence>
<proteinExistence type="inferred from homology"/>
<keyword evidence="6" id="KW-0067">ATP-binding</keyword>
<evidence type="ECO:0000256" key="2">
    <source>
        <dbReference type="ARBA" id="ARBA00022527"/>
    </source>
</evidence>
<evidence type="ECO:0000313" key="10">
    <source>
        <dbReference type="RefSeq" id="XP_026682854.1"/>
    </source>
</evidence>
<keyword evidence="9" id="KW-1185">Reference proteome</keyword>
<dbReference type="InterPro" id="IPR008271">
    <property type="entry name" value="Ser/Thr_kinase_AS"/>
</dbReference>
<keyword evidence="4" id="KW-0547">Nucleotide-binding</keyword>
<dbReference type="Proteomes" id="UP000079169">
    <property type="component" value="Unplaced"/>
</dbReference>
<gene>
    <name evidence="10" type="primary">LOC103513973</name>
</gene>
<feature type="domain" description="Protein kinase" evidence="8">
    <location>
        <begin position="569"/>
        <end position="831"/>
    </location>
</feature>
<keyword evidence="5 10" id="KW-0418">Kinase</keyword>
<dbReference type="GO" id="GO:0005524">
    <property type="term" value="F:ATP binding"/>
    <property type="evidence" value="ECO:0007669"/>
    <property type="project" value="UniProtKB-KW"/>
</dbReference>
<dbReference type="AlphaFoldDB" id="A0A3Q0J2Z4"/>
<dbReference type="RefSeq" id="XP_026682854.1">
    <property type="nucleotide sequence ID" value="XM_026827053.1"/>
</dbReference>
<reference evidence="10" key="1">
    <citation type="submission" date="2025-08" db="UniProtKB">
        <authorList>
            <consortium name="RefSeq"/>
        </authorList>
    </citation>
    <scope>IDENTIFICATION</scope>
</reference>
<dbReference type="GO" id="GO:0004674">
    <property type="term" value="F:protein serine/threonine kinase activity"/>
    <property type="evidence" value="ECO:0007669"/>
    <property type="project" value="UniProtKB-KW"/>
</dbReference>
<dbReference type="InterPro" id="IPR045801">
    <property type="entry name" value="MEKK4_N"/>
</dbReference>
<dbReference type="PaxDb" id="121845-A0A3Q0J2Z4"/>
<dbReference type="Gene3D" id="1.10.510.10">
    <property type="entry name" value="Transferase(Phosphotransferase) domain 1"/>
    <property type="match status" value="1"/>
</dbReference>
<dbReference type="GO" id="GO:0000165">
    <property type="term" value="P:MAPK cascade"/>
    <property type="evidence" value="ECO:0007669"/>
    <property type="project" value="InterPro"/>
</dbReference>
<dbReference type="Pfam" id="PF19431">
    <property type="entry name" value="MEKK4_N"/>
    <property type="match status" value="2"/>
</dbReference>
<dbReference type="InterPro" id="IPR011009">
    <property type="entry name" value="Kinase-like_dom_sf"/>
</dbReference>
<dbReference type="KEGG" id="dci:103513973"/>
<dbReference type="SUPFAM" id="SSF56112">
    <property type="entry name" value="Protein kinase-like (PK-like)"/>
    <property type="match status" value="1"/>
</dbReference>
<keyword evidence="2" id="KW-0723">Serine/threonine-protein kinase</keyword>
<keyword evidence="3" id="KW-0808">Transferase</keyword>
<evidence type="ECO:0000256" key="5">
    <source>
        <dbReference type="ARBA" id="ARBA00022777"/>
    </source>
</evidence>